<dbReference type="Proteomes" id="UP001596356">
    <property type="component" value="Unassembled WGS sequence"/>
</dbReference>
<accession>A0ABW2AVD4</accession>
<gene>
    <name evidence="1" type="ORF">ACFQBT_13735</name>
</gene>
<name>A0ABW2AVD4_9MICO</name>
<evidence type="ECO:0000313" key="1">
    <source>
        <dbReference type="EMBL" id="MFC6714815.1"/>
    </source>
</evidence>
<dbReference type="RefSeq" id="WP_377825600.1">
    <property type="nucleotide sequence ID" value="NZ_JBHSWJ010000002.1"/>
</dbReference>
<evidence type="ECO:0000313" key="2">
    <source>
        <dbReference type="Proteomes" id="UP001596356"/>
    </source>
</evidence>
<sequence>MAFDLARRHGGRLARVGDDDLEVVIESLVAQRGYGDALGRREGVELLSPITMRRIRGVTSLTSNTRSSRTLIG</sequence>
<proteinExistence type="predicted"/>
<protein>
    <submittedName>
        <fullName evidence="1">Uncharacterized protein</fullName>
    </submittedName>
</protein>
<organism evidence="1 2">
    <name type="scientific">Branchiibius cervicis</name>
    <dbReference type="NCBI Taxonomy" id="908252"/>
    <lineage>
        <taxon>Bacteria</taxon>
        <taxon>Bacillati</taxon>
        <taxon>Actinomycetota</taxon>
        <taxon>Actinomycetes</taxon>
        <taxon>Micrococcales</taxon>
        <taxon>Dermacoccaceae</taxon>
        <taxon>Branchiibius</taxon>
    </lineage>
</organism>
<keyword evidence="2" id="KW-1185">Reference proteome</keyword>
<dbReference type="EMBL" id="JBHSWJ010000002">
    <property type="protein sequence ID" value="MFC6714815.1"/>
    <property type="molecule type" value="Genomic_DNA"/>
</dbReference>
<comment type="caution">
    <text evidence="1">The sequence shown here is derived from an EMBL/GenBank/DDBJ whole genome shotgun (WGS) entry which is preliminary data.</text>
</comment>
<reference evidence="2" key="1">
    <citation type="journal article" date="2019" name="Int. J. Syst. Evol. Microbiol.">
        <title>The Global Catalogue of Microorganisms (GCM) 10K type strain sequencing project: providing services to taxonomists for standard genome sequencing and annotation.</title>
        <authorList>
            <consortium name="The Broad Institute Genomics Platform"/>
            <consortium name="The Broad Institute Genome Sequencing Center for Infectious Disease"/>
            <person name="Wu L."/>
            <person name="Ma J."/>
        </authorList>
    </citation>
    <scope>NUCLEOTIDE SEQUENCE [LARGE SCALE GENOMIC DNA]</scope>
    <source>
        <strain evidence="2">NBRC 106593</strain>
    </source>
</reference>